<dbReference type="InterPro" id="IPR007527">
    <property type="entry name" value="Znf_SWIM"/>
</dbReference>
<organism evidence="3 4">
    <name type="scientific">Porphyromonas macacae</name>
    <dbReference type="NCBI Taxonomy" id="28115"/>
    <lineage>
        <taxon>Bacteria</taxon>
        <taxon>Pseudomonadati</taxon>
        <taxon>Bacteroidota</taxon>
        <taxon>Bacteroidia</taxon>
        <taxon>Bacteroidales</taxon>
        <taxon>Porphyromonadaceae</taxon>
        <taxon>Porphyromonas</taxon>
    </lineage>
</organism>
<reference evidence="3 4" key="1">
    <citation type="submission" date="2014-09" db="EMBL/GenBank/DDBJ databases">
        <title>Draft Genome Sequence of Porphyromonas macacae COT-192_OH2859.</title>
        <authorList>
            <person name="Wallis C."/>
            <person name="Deusch O."/>
            <person name="O'Flynn C."/>
            <person name="Davis I."/>
            <person name="Horsfall A."/>
            <person name="Kirkwood N."/>
            <person name="Harris S."/>
            <person name="Eisen J.A."/>
            <person name="Coil D.A."/>
            <person name="Darling A.E."/>
            <person name="Jospin G."/>
            <person name="Alexiev A."/>
        </authorList>
    </citation>
    <scope>NUCLEOTIDE SEQUENCE [LARGE SCALE GENOMIC DNA]</scope>
    <source>
        <strain evidence="4">COT-192 OH2859</strain>
    </source>
</reference>
<feature type="domain" description="SWIM-type" evidence="2">
    <location>
        <begin position="58"/>
        <end position="96"/>
    </location>
</feature>
<dbReference type="RefSeq" id="WP_036873325.1">
    <property type="nucleotide sequence ID" value="NZ_JRFA01000009.1"/>
</dbReference>
<proteinExistence type="predicted"/>
<dbReference type="Proteomes" id="UP000030103">
    <property type="component" value="Unassembled WGS sequence"/>
</dbReference>
<keyword evidence="1" id="KW-0862">Zinc</keyword>
<dbReference type="OrthoDB" id="9760715at2"/>
<evidence type="ECO:0000259" key="2">
    <source>
        <dbReference type="PROSITE" id="PS50966"/>
    </source>
</evidence>
<dbReference type="GO" id="GO:0008270">
    <property type="term" value="F:zinc ion binding"/>
    <property type="evidence" value="ECO:0007669"/>
    <property type="project" value="UniProtKB-KW"/>
</dbReference>
<comment type="caution">
    <text evidence="3">The sequence shown here is derived from an EMBL/GenBank/DDBJ whole genome shotgun (WGS) entry which is preliminary data.</text>
</comment>
<dbReference type="AlphaFoldDB" id="A0A0A2E7X6"/>
<dbReference type="STRING" id="28115.HQ47_03565"/>
<keyword evidence="1" id="KW-0479">Metal-binding</keyword>
<evidence type="ECO:0000313" key="4">
    <source>
        <dbReference type="Proteomes" id="UP000030103"/>
    </source>
</evidence>
<dbReference type="eggNOG" id="COG0553">
    <property type="taxonomic scope" value="Bacteria"/>
</dbReference>
<gene>
    <name evidence="3" type="ORF">HQ47_03565</name>
</gene>
<protein>
    <recommendedName>
        <fullName evidence="2">SWIM-type domain-containing protein</fullName>
    </recommendedName>
</protein>
<sequence length="472" mass="54724">MNKENKLSNKICPDGMTIEEWQIALRRENALESKFDVQHLDDNRIWGDYMVTSNNGRYRVAFRGVLSDRNFCSCLDFRTNGLGTCKHLEAVTLYLQEHVDGYPWAGMQYSPPYSSIYVSYKGGRSIKFRIGETQQKDFLRLAEYYFDENYILPENKYDLLPEIVSRAQAISNTFRCYDDVYEVVESQLIKRKWEKQITDKYPEHRVPLLRTTLELAENHSITQELESELYKIIFNGFGLIVSPPEQYFPLFILRLAEVILAHSSGNKYGLIILENDAHVKEWTSFKKFFPGMENQAEIITVSEFTNRVTAGLMSAEFVYIDKANCLKEWRDPLSMGIKRMSIDHLYMHIETMAYLTPVQLSSILQHISPFIIGPFYKFIHTYRPIFPLKDNGSNLPPETRHTIFPINSGVIKNIEQVAIPHILGINNIISSIEKKIEKSPDQKVLSLFKSLQDVIEDPTALQMLREKLSSIK</sequence>
<keyword evidence="1" id="KW-0863">Zinc-finger</keyword>
<accession>A0A0A2E7X6</accession>
<name>A0A0A2E7X6_9PORP</name>
<dbReference type="PROSITE" id="PS50966">
    <property type="entry name" value="ZF_SWIM"/>
    <property type="match status" value="1"/>
</dbReference>
<dbReference type="EMBL" id="JRFA01000009">
    <property type="protein sequence ID" value="KGN74998.1"/>
    <property type="molecule type" value="Genomic_DNA"/>
</dbReference>
<evidence type="ECO:0000256" key="1">
    <source>
        <dbReference type="PROSITE-ProRule" id="PRU00325"/>
    </source>
</evidence>
<keyword evidence="4" id="KW-1185">Reference proteome</keyword>
<evidence type="ECO:0000313" key="3">
    <source>
        <dbReference type="EMBL" id="KGN74998.1"/>
    </source>
</evidence>